<feature type="compositionally biased region" description="Low complexity" evidence="1">
    <location>
        <begin position="517"/>
        <end position="531"/>
    </location>
</feature>
<evidence type="ECO:0000256" key="1">
    <source>
        <dbReference type="SAM" id="MobiDB-lite"/>
    </source>
</evidence>
<dbReference type="InterPro" id="IPR018392">
    <property type="entry name" value="LysM"/>
</dbReference>
<dbReference type="InterPro" id="IPR008258">
    <property type="entry name" value="Transglycosylase_SLT_dom_1"/>
</dbReference>
<evidence type="ECO:0000256" key="2">
    <source>
        <dbReference type="SAM" id="SignalP"/>
    </source>
</evidence>
<dbReference type="PROSITE" id="PS51782">
    <property type="entry name" value="LYSM"/>
    <property type="match status" value="3"/>
</dbReference>
<feature type="domain" description="LysM" evidence="3">
    <location>
        <begin position="628"/>
        <end position="672"/>
    </location>
</feature>
<dbReference type="CDD" id="cd00118">
    <property type="entry name" value="LysM"/>
    <property type="match status" value="3"/>
</dbReference>
<dbReference type="PANTHER" id="PTHR33734:SF22">
    <property type="entry name" value="MEMBRANE-BOUND LYTIC MUREIN TRANSGLYCOSYLASE D"/>
    <property type="match status" value="1"/>
</dbReference>
<dbReference type="Pfam" id="PF01476">
    <property type="entry name" value="LysM"/>
    <property type="match status" value="3"/>
</dbReference>
<keyword evidence="2" id="KW-0732">Signal</keyword>
<organism evidence="4 5">
    <name type="scientific">Hymenobacter koreensis</name>
    <dbReference type="NCBI Taxonomy" id="1084523"/>
    <lineage>
        <taxon>Bacteria</taxon>
        <taxon>Pseudomonadati</taxon>
        <taxon>Bacteroidota</taxon>
        <taxon>Cytophagia</taxon>
        <taxon>Cytophagales</taxon>
        <taxon>Hymenobacteraceae</taxon>
        <taxon>Hymenobacter</taxon>
    </lineage>
</organism>
<dbReference type="SUPFAM" id="SSF53955">
    <property type="entry name" value="Lysozyme-like"/>
    <property type="match status" value="1"/>
</dbReference>
<dbReference type="RefSeq" id="WP_345221833.1">
    <property type="nucleotide sequence ID" value="NZ_BAABHA010000002.1"/>
</dbReference>
<gene>
    <name evidence="4" type="ORF">GCM10023186_09300</name>
</gene>
<dbReference type="SMART" id="SM00257">
    <property type="entry name" value="LysM"/>
    <property type="match status" value="3"/>
</dbReference>
<feature type="compositionally biased region" description="Low complexity" evidence="1">
    <location>
        <begin position="563"/>
        <end position="592"/>
    </location>
</feature>
<comment type="caution">
    <text evidence="4">The sequence shown here is derived from an EMBL/GenBank/DDBJ whole genome shotgun (WGS) entry which is preliminary data.</text>
</comment>
<accession>A0ABP8IW19</accession>
<evidence type="ECO:0000313" key="5">
    <source>
        <dbReference type="Proteomes" id="UP001500454"/>
    </source>
</evidence>
<keyword evidence="5" id="KW-1185">Reference proteome</keyword>
<reference evidence="5" key="1">
    <citation type="journal article" date="2019" name="Int. J. Syst. Evol. Microbiol.">
        <title>The Global Catalogue of Microorganisms (GCM) 10K type strain sequencing project: providing services to taxonomists for standard genome sequencing and annotation.</title>
        <authorList>
            <consortium name="The Broad Institute Genomics Platform"/>
            <consortium name="The Broad Institute Genome Sequencing Center for Infectious Disease"/>
            <person name="Wu L."/>
            <person name="Ma J."/>
        </authorList>
    </citation>
    <scope>NUCLEOTIDE SEQUENCE [LARGE SCALE GENOMIC DNA]</scope>
    <source>
        <strain evidence="5">JCM 17924</strain>
    </source>
</reference>
<dbReference type="InterPro" id="IPR023346">
    <property type="entry name" value="Lysozyme-like_dom_sf"/>
</dbReference>
<dbReference type="Gene3D" id="1.10.530.10">
    <property type="match status" value="1"/>
</dbReference>
<dbReference type="Gene3D" id="3.10.350.10">
    <property type="entry name" value="LysM domain"/>
    <property type="match status" value="3"/>
</dbReference>
<dbReference type="InterPro" id="IPR036779">
    <property type="entry name" value="LysM_dom_sf"/>
</dbReference>
<feature type="compositionally biased region" description="Polar residues" evidence="1">
    <location>
        <begin position="468"/>
        <end position="483"/>
    </location>
</feature>
<feature type="signal peptide" evidence="2">
    <location>
        <begin position="1"/>
        <end position="19"/>
    </location>
</feature>
<name>A0ABP8IW19_9BACT</name>
<dbReference type="EMBL" id="BAABHA010000002">
    <property type="protein sequence ID" value="GAA4375952.1"/>
    <property type="molecule type" value="Genomic_DNA"/>
</dbReference>
<dbReference type="Pfam" id="PF01464">
    <property type="entry name" value="SLT"/>
    <property type="match status" value="1"/>
</dbReference>
<dbReference type="CDD" id="cd16894">
    <property type="entry name" value="MltD-like"/>
    <property type="match status" value="1"/>
</dbReference>
<evidence type="ECO:0000313" key="4">
    <source>
        <dbReference type="EMBL" id="GAA4375952.1"/>
    </source>
</evidence>
<sequence length="770" mass="81716">MKRLLPLLIWLLLPLLAVAQRAAPAPTLPTVTVPSELAFAGLRLRLNDGGRAAVQQKVDALRRHPTSFQTRVALADAAFPLIDRVFQEEGVPLDFRYLCLQESGLQGDAQSIHDAVGYWQFKREAAIDFGLVVNDQVDERKHLVAGTRGAAKYLLRSQRMYQNWLNTLLSYNLGPGGVKPYTLPTDANATEMAVTEKTHQYVLTFLAHKLAYESAVGANPRPAMRLREYPAVAGQSLEVLAKALQTEPAEMSKHNRWLLTGTVPTDKTYTALVPVTDSLQLLAMSVMQKQNATKLISKPETDPTDAAFVSVNGIRAVVALPGESKEELARRAGLKLRKFMQFNDLKAFDPIVVGQPYFVQKKRDKADTEYHVAQAGETVATVSQKYGVRAKAIRSKNRMVVNENLQPGRVLWLQHTRPREVAVEFIQADAGAVAALERPLGQPAPRPETAAPAPAEPVKRKAPEAEATSRTPETVRGTATGNNDTTVTPAQPTAPANADADSGVESLNEVAVDTNSAAVAQPAPAPASASADRGLYAGGTAKKPLPASAPVADEPQGEEEVVVAEAEPVKPVTPPVTETPKPAAPPVAAAKPAPAPPATPATASPVKPTPTAAPTTVTTEVVAIPANGQHVVQPRETLYGVARRYALAPADLIAWNNLPANPGLRTGQVLRLTSPAAGTAPGASPAVTASASKPVTVAAVPAGKPAAPAVAPTAAPVDGVVKHTVAAGESMYAISRKYGVTIKQIMEWNNKPDFNVRPGEVLTLRPAKLN</sequence>
<proteinExistence type="predicted"/>
<feature type="compositionally biased region" description="Low complexity" evidence="1">
    <location>
        <begin position="600"/>
        <end position="613"/>
    </location>
</feature>
<feature type="region of interest" description="Disordered" evidence="1">
    <location>
        <begin position="440"/>
        <end position="503"/>
    </location>
</feature>
<feature type="domain" description="LysM" evidence="3">
    <location>
        <begin position="369"/>
        <end position="413"/>
    </location>
</feature>
<feature type="domain" description="LysM" evidence="3">
    <location>
        <begin position="721"/>
        <end position="764"/>
    </location>
</feature>
<feature type="region of interest" description="Disordered" evidence="1">
    <location>
        <begin position="517"/>
        <end position="613"/>
    </location>
</feature>
<protein>
    <recommendedName>
        <fullName evidence="3">LysM domain-containing protein</fullName>
    </recommendedName>
</protein>
<feature type="chain" id="PRO_5045907249" description="LysM domain-containing protein" evidence="2">
    <location>
        <begin position="20"/>
        <end position="770"/>
    </location>
</feature>
<feature type="compositionally biased region" description="Low complexity" evidence="1">
    <location>
        <begin position="484"/>
        <end position="501"/>
    </location>
</feature>
<evidence type="ECO:0000259" key="3">
    <source>
        <dbReference type="PROSITE" id="PS51782"/>
    </source>
</evidence>
<dbReference type="Proteomes" id="UP001500454">
    <property type="component" value="Unassembled WGS sequence"/>
</dbReference>
<dbReference type="PANTHER" id="PTHR33734">
    <property type="entry name" value="LYSM DOMAIN-CONTAINING GPI-ANCHORED PROTEIN 2"/>
    <property type="match status" value="1"/>
</dbReference>
<dbReference type="SUPFAM" id="SSF54106">
    <property type="entry name" value="LysM domain"/>
    <property type="match status" value="3"/>
</dbReference>